<feature type="transmembrane region" description="Helical" evidence="1">
    <location>
        <begin position="59"/>
        <end position="78"/>
    </location>
</feature>
<sequence length="84" mass="10013">MTSFRIQRQVLETSGSHLREAYPHHALSQKQCTILDFRDGRYGTANLVIRMMYVMTRKLDRWLFPYCCYGVILMRLLIPTEHYA</sequence>
<organism evidence="2 3">
    <name type="scientific">Aspergillus fijiensis CBS 313.89</name>
    <dbReference type="NCBI Taxonomy" id="1448319"/>
    <lineage>
        <taxon>Eukaryota</taxon>
        <taxon>Fungi</taxon>
        <taxon>Dikarya</taxon>
        <taxon>Ascomycota</taxon>
        <taxon>Pezizomycotina</taxon>
        <taxon>Eurotiomycetes</taxon>
        <taxon>Eurotiomycetidae</taxon>
        <taxon>Eurotiales</taxon>
        <taxon>Aspergillaceae</taxon>
        <taxon>Aspergillus</taxon>
    </lineage>
</organism>
<dbReference type="EMBL" id="KZ824666">
    <property type="protein sequence ID" value="RAK74615.1"/>
    <property type="molecule type" value="Genomic_DNA"/>
</dbReference>
<keyword evidence="1" id="KW-0472">Membrane</keyword>
<keyword evidence="3" id="KW-1185">Reference proteome</keyword>
<dbReference type="GeneID" id="63856896"/>
<gene>
    <name evidence="2" type="ORF">BO72DRAFT_196222</name>
</gene>
<proteinExistence type="predicted"/>
<evidence type="ECO:0000256" key="1">
    <source>
        <dbReference type="SAM" id="Phobius"/>
    </source>
</evidence>
<dbReference type="AlphaFoldDB" id="A0A8G1RJV4"/>
<keyword evidence="1" id="KW-1133">Transmembrane helix</keyword>
<reference evidence="2 3" key="1">
    <citation type="submission" date="2018-02" db="EMBL/GenBank/DDBJ databases">
        <title>The genomes of Aspergillus section Nigri reveals drivers in fungal speciation.</title>
        <authorList>
            <consortium name="DOE Joint Genome Institute"/>
            <person name="Vesth T.C."/>
            <person name="Nybo J."/>
            <person name="Theobald S."/>
            <person name="Brandl J."/>
            <person name="Frisvad J.C."/>
            <person name="Nielsen K.F."/>
            <person name="Lyhne E.K."/>
            <person name="Kogle M.E."/>
            <person name="Kuo A."/>
            <person name="Riley R."/>
            <person name="Clum A."/>
            <person name="Nolan M."/>
            <person name="Lipzen A."/>
            <person name="Salamov A."/>
            <person name="Henrissat B."/>
            <person name="Wiebenga A."/>
            <person name="De vries R.P."/>
            <person name="Grigoriev I.V."/>
            <person name="Mortensen U.H."/>
            <person name="Andersen M.R."/>
            <person name="Baker S.E."/>
        </authorList>
    </citation>
    <scope>NUCLEOTIDE SEQUENCE [LARGE SCALE GENOMIC DNA]</scope>
    <source>
        <strain evidence="2 3">CBS 313.89</strain>
    </source>
</reference>
<dbReference type="RefSeq" id="XP_040798625.1">
    <property type="nucleotide sequence ID" value="XM_040939563.1"/>
</dbReference>
<dbReference type="VEuPathDB" id="FungiDB:BO72DRAFT_196222"/>
<name>A0A8G1RJV4_9EURO</name>
<keyword evidence="1" id="KW-0812">Transmembrane</keyword>
<accession>A0A8G1RJV4</accession>
<evidence type="ECO:0000313" key="3">
    <source>
        <dbReference type="Proteomes" id="UP000249789"/>
    </source>
</evidence>
<evidence type="ECO:0000313" key="2">
    <source>
        <dbReference type="EMBL" id="RAK74615.1"/>
    </source>
</evidence>
<protein>
    <submittedName>
        <fullName evidence="2">Uncharacterized protein</fullName>
    </submittedName>
</protein>
<dbReference type="Proteomes" id="UP000249789">
    <property type="component" value="Unassembled WGS sequence"/>
</dbReference>